<dbReference type="Proteomes" id="UP000249057">
    <property type="component" value="Unassembled WGS sequence"/>
</dbReference>
<evidence type="ECO:0000313" key="2">
    <source>
        <dbReference type="Proteomes" id="UP000249057"/>
    </source>
</evidence>
<protein>
    <submittedName>
        <fullName evidence="1">D-lactate dehydrogenase</fullName>
    </submittedName>
</protein>
<keyword evidence="2" id="KW-1185">Reference proteome</keyword>
<sequence length="375" mass="40790">MNLTLFSTKSYDTHYFTTTLTSLQPTLPEPITLTAHPFPLTLSTVPLARNSTAICVFVNDSLPAAVLQALWDIGVRAILLRCAGFNNIDLPTAEALGFFVANVPSYSPEAVAEFAVALLQTLNRKTHRAYNRVREGNFNLEGFLGMTLHGKTVGVVGLGRIGMAFARIMRGFGCEVVGFDPVRQQQQQQQLEGAGGKDGNVEDKDEDEFTTQLAGRYVATVADLLARSDIVSLHCPLTEATKHIINAASLRGLKRGAILVNTSRGGLIHTRDAIGALKAGTLGGLALDVYEQEGDLFYNDHSAEIIHDDTLMRLMTFPNVLVAGHQAFFTQEALGEIAQVTLSNLADFVGRRPCRNSLVREGHLFVEGDKQPVRL</sequence>
<dbReference type="EMBL" id="KZ825380">
    <property type="protein sequence ID" value="RAH41983.1"/>
    <property type="molecule type" value="Genomic_DNA"/>
</dbReference>
<reference evidence="1" key="1">
    <citation type="submission" date="2018-02" db="EMBL/GenBank/DDBJ databases">
        <title>The genomes of Aspergillus section Nigri reveals drivers in fungal speciation.</title>
        <authorList>
            <consortium name="DOE Joint Genome Institute"/>
            <person name="Vesth T.C."/>
            <person name="Nybo J."/>
            <person name="Theobald S."/>
            <person name="Brandl J."/>
            <person name="Frisvad J.C."/>
            <person name="Nielsen K.F."/>
            <person name="Lyhne E.K."/>
            <person name="Kogle M.E."/>
            <person name="Kuo A."/>
            <person name="Riley R."/>
            <person name="Clum A."/>
            <person name="Nolan M."/>
            <person name="Lipzen A."/>
            <person name="Salamov A."/>
            <person name="Henrissat B."/>
            <person name="Wiebenga A."/>
            <person name="De vries R.P."/>
            <person name="Grigoriev I.V."/>
            <person name="Mortensen U.H."/>
            <person name="Andersen M.R."/>
            <person name="Baker S.E."/>
        </authorList>
    </citation>
    <scope>NUCLEOTIDE SEQUENCE</scope>
    <source>
        <strain evidence="1">CBS 621.78</strain>
    </source>
</reference>
<evidence type="ECO:0000313" key="1">
    <source>
        <dbReference type="EMBL" id="RAH41983.1"/>
    </source>
</evidence>
<organism evidence="1 2">
    <name type="scientific">Aspergillus brunneoviolaceus CBS 621.78</name>
    <dbReference type="NCBI Taxonomy" id="1450534"/>
    <lineage>
        <taxon>Eukaryota</taxon>
        <taxon>Fungi</taxon>
        <taxon>Dikarya</taxon>
        <taxon>Ascomycota</taxon>
        <taxon>Pezizomycotina</taxon>
        <taxon>Eurotiomycetes</taxon>
        <taxon>Eurotiomycetidae</taxon>
        <taxon>Eurotiales</taxon>
        <taxon>Aspergillaceae</taxon>
        <taxon>Aspergillus</taxon>
        <taxon>Aspergillus subgen. Circumdati</taxon>
    </lineage>
</organism>
<proteinExistence type="predicted"/>
<name>A0ACD1FY86_9EURO</name>
<accession>A0ACD1FY86</accession>
<gene>
    <name evidence="1" type="ORF">BO95DRAFT_446429</name>
</gene>